<dbReference type="Gene3D" id="2.40.420.20">
    <property type="match status" value="1"/>
</dbReference>
<dbReference type="Gene3D" id="2.40.30.170">
    <property type="match status" value="1"/>
</dbReference>
<keyword evidence="3" id="KW-0472">Membrane</keyword>
<dbReference type="Pfam" id="PF25954">
    <property type="entry name" value="Beta-barrel_RND_2"/>
    <property type="match status" value="1"/>
</dbReference>
<dbReference type="Gene3D" id="1.10.287.470">
    <property type="entry name" value="Helix hairpin bin"/>
    <property type="match status" value="1"/>
</dbReference>
<feature type="domain" description="CzcB-like barrel-sandwich hybrid" evidence="5">
    <location>
        <begin position="76"/>
        <end position="205"/>
    </location>
</feature>
<dbReference type="InterPro" id="IPR058792">
    <property type="entry name" value="Beta-barrel_RND_2"/>
</dbReference>
<accession>A0A1I2TCN0</accession>
<keyword evidence="2" id="KW-0175">Coiled coil</keyword>
<dbReference type="InterPro" id="IPR058647">
    <property type="entry name" value="BSH_CzcB-like"/>
</dbReference>
<comment type="similarity">
    <text evidence="1">Belongs to the membrane fusion protein (MFP) (TC 8.A.1) family.</text>
</comment>
<feature type="coiled-coil region" evidence="2">
    <location>
        <begin position="109"/>
        <end position="181"/>
    </location>
</feature>
<dbReference type="Gene3D" id="2.40.50.100">
    <property type="match status" value="1"/>
</dbReference>
<evidence type="ECO:0000259" key="5">
    <source>
        <dbReference type="Pfam" id="PF25973"/>
    </source>
</evidence>
<feature type="domain" description="CusB-like beta-barrel" evidence="4">
    <location>
        <begin position="223"/>
        <end position="290"/>
    </location>
</feature>
<keyword evidence="3" id="KW-1133">Transmembrane helix</keyword>
<keyword evidence="7" id="KW-1185">Reference proteome</keyword>
<dbReference type="InterPro" id="IPR006143">
    <property type="entry name" value="RND_pump_MFP"/>
</dbReference>
<dbReference type="GO" id="GO:0015562">
    <property type="term" value="F:efflux transmembrane transporter activity"/>
    <property type="evidence" value="ECO:0007669"/>
    <property type="project" value="TreeGrafter"/>
</dbReference>
<dbReference type="OrthoDB" id="9806939at2"/>
<dbReference type="EMBL" id="FOOU01000009">
    <property type="protein sequence ID" value="SFG61057.1"/>
    <property type="molecule type" value="Genomic_DNA"/>
</dbReference>
<organism evidence="6 7">
    <name type="scientific">Neptunomonas qingdaonensis</name>
    <dbReference type="NCBI Taxonomy" id="1045558"/>
    <lineage>
        <taxon>Bacteria</taxon>
        <taxon>Pseudomonadati</taxon>
        <taxon>Pseudomonadota</taxon>
        <taxon>Gammaproteobacteria</taxon>
        <taxon>Oceanospirillales</taxon>
        <taxon>Oceanospirillaceae</taxon>
        <taxon>Neptunomonas</taxon>
    </lineage>
</organism>
<dbReference type="STRING" id="1045558.SAMN05216175_109131"/>
<proteinExistence type="inferred from homology"/>
<evidence type="ECO:0000256" key="1">
    <source>
        <dbReference type="ARBA" id="ARBA00009477"/>
    </source>
</evidence>
<dbReference type="GO" id="GO:1990281">
    <property type="term" value="C:efflux pump complex"/>
    <property type="evidence" value="ECO:0007669"/>
    <property type="project" value="TreeGrafter"/>
</dbReference>
<dbReference type="Proteomes" id="UP000198623">
    <property type="component" value="Unassembled WGS sequence"/>
</dbReference>
<dbReference type="SUPFAM" id="SSF111369">
    <property type="entry name" value="HlyD-like secretion proteins"/>
    <property type="match status" value="1"/>
</dbReference>
<evidence type="ECO:0000256" key="3">
    <source>
        <dbReference type="SAM" id="Phobius"/>
    </source>
</evidence>
<name>A0A1I2TCN0_9GAMM</name>
<dbReference type="NCBIfam" id="TIGR01730">
    <property type="entry name" value="RND_mfp"/>
    <property type="match status" value="1"/>
</dbReference>
<evidence type="ECO:0000313" key="6">
    <source>
        <dbReference type="EMBL" id="SFG61057.1"/>
    </source>
</evidence>
<dbReference type="RefSeq" id="WP_090728665.1">
    <property type="nucleotide sequence ID" value="NZ_FOOU01000009.1"/>
</dbReference>
<keyword evidence="3" id="KW-0812">Transmembrane</keyword>
<evidence type="ECO:0000256" key="2">
    <source>
        <dbReference type="SAM" id="Coils"/>
    </source>
</evidence>
<gene>
    <name evidence="6" type="ORF">SAMN05216175_109131</name>
</gene>
<evidence type="ECO:0000313" key="7">
    <source>
        <dbReference type="Proteomes" id="UP000198623"/>
    </source>
</evidence>
<dbReference type="Pfam" id="PF25973">
    <property type="entry name" value="BSH_CzcB"/>
    <property type="match status" value="1"/>
</dbReference>
<feature type="transmembrane region" description="Helical" evidence="3">
    <location>
        <begin position="12"/>
        <end position="30"/>
    </location>
</feature>
<reference evidence="7" key="1">
    <citation type="submission" date="2016-10" db="EMBL/GenBank/DDBJ databases">
        <authorList>
            <person name="Varghese N."/>
            <person name="Submissions S."/>
        </authorList>
    </citation>
    <scope>NUCLEOTIDE SEQUENCE [LARGE SCALE GENOMIC DNA]</scope>
    <source>
        <strain evidence="7">CGMCC 1.10971</strain>
    </source>
</reference>
<dbReference type="PANTHER" id="PTHR30469:SF15">
    <property type="entry name" value="HLYD FAMILY OF SECRETION PROTEINS"/>
    <property type="match status" value="1"/>
</dbReference>
<protein>
    <submittedName>
        <fullName evidence="6">RND family efflux transporter, MFP subunit</fullName>
    </submittedName>
</protein>
<sequence>MQHAKLLLMKYLVPLFTVLILGLVIAWLAGSFDKKEAPGLREKSLAPLDPDGLFEVKTTQVEVLEPVPATIAAKQTALISARILARIEDIKVSAGDYVKKGQELVVMERADLQSRVSQAQAQIGSIEARLKEAKQVLGRSQELNKRGLLALAPLEANQANYASLQAQRKSALQNLVEAETALGYATVLAPFDGLIVDRLADPGSTAQPGLPLLSLYNPASVRVEANVREGRAIQLQLGQTLKMEIPSKALSLTAVIEELVPAGNVASRTFLVKSQISDIEGLLPGLYARLLVPAGTAQQILVPQAFVAEVGQLDIVWVVNALPEGARIEKRFVKTGLVYQQGMVEVVSGLKGGETLLQKR</sequence>
<dbReference type="AlphaFoldDB" id="A0A1I2TCN0"/>
<evidence type="ECO:0000259" key="4">
    <source>
        <dbReference type="Pfam" id="PF25954"/>
    </source>
</evidence>
<dbReference type="PANTHER" id="PTHR30469">
    <property type="entry name" value="MULTIDRUG RESISTANCE PROTEIN MDTA"/>
    <property type="match status" value="1"/>
</dbReference>